<accession>A0ABM8XVD5</accession>
<organism evidence="1 2">
    <name type="scientific">Cupriavidus pampae</name>
    <dbReference type="NCBI Taxonomy" id="659251"/>
    <lineage>
        <taxon>Bacteria</taxon>
        <taxon>Pseudomonadati</taxon>
        <taxon>Pseudomonadota</taxon>
        <taxon>Betaproteobacteria</taxon>
        <taxon>Burkholderiales</taxon>
        <taxon>Burkholderiaceae</taxon>
        <taxon>Cupriavidus</taxon>
    </lineage>
</organism>
<proteinExistence type="predicted"/>
<comment type="caution">
    <text evidence="1">The sequence shown here is derived from an EMBL/GenBank/DDBJ whole genome shotgun (WGS) entry which is preliminary data.</text>
</comment>
<dbReference type="RefSeq" id="WP_223994264.1">
    <property type="nucleotide sequence ID" value="NZ_CAJZAG010000012.1"/>
</dbReference>
<sequence>MQHAERVKFAQSASERARTVLGSTVGGSFYMEALQEKIVAALRGIDVALAEAGERPLLVPAILPGFDLLAVKRPGAAVAINEEPLDPRAALKLDANTVELLQAVADDAMPGTSERQFTYLSTDGVYYFAFRSEFQAIALEAIGVLPGELLMAGPTTGEVLQ</sequence>
<name>A0ABM8XVD5_9BURK</name>
<keyword evidence="2" id="KW-1185">Reference proteome</keyword>
<gene>
    <name evidence="1" type="ORF">LMG32289_05592</name>
</gene>
<dbReference type="EMBL" id="CAJZAG010000012">
    <property type="protein sequence ID" value="CAG9184349.1"/>
    <property type="molecule type" value="Genomic_DNA"/>
</dbReference>
<evidence type="ECO:0000313" key="1">
    <source>
        <dbReference type="EMBL" id="CAG9184349.1"/>
    </source>
</evidence>
<dbReference type="Proteomes" id="UP000706525">
    <property type="component" value="Unassembled WGS sequence"/>
</dbReference>
<evidence type="ECO:0000313" key="2">
    <source>
        <dbReference type="Proteomes" id="UP000706525"/>
    </source>
</evidence>
<protein>
    <submittedName>
        <fullName evidence="1">Uncharacterized protein</fullName>
    </submittedName>
</protein>
<reference evidence="1 2" key="1">
    <citation type="submission" date="2021-08" db="EMBL/GenBank/DDBJ databases">
        <authorList>
            <person name="Peeters C."/>
        </authorList>
    </citation>
    <scope>NUCLEOTIDE SEQUENCE [LARGE SCALE GENOMIC DNA]</scope>
    <source>
        <strain evidence="1 2">LMG 32289</strain>
    </source>
</reference>